<evidence type="ECO:0000313" key="1">
    <source>
        <dbReference type="EMBL" id="TNN87966.1"/>
    </source>
</evidence>
<proteinExistence type="predicted"/>
<evidence type="ECO:0000313" key="2">
    <source>
        <dbReference type="Proteomes" id="UP000314294"/>
    </source>
</evidence>
<comment type="caution">
    <text evidence="1">The sequence shown here is derived from an EMBL/GenBank/DDBJ whole genome shotgun (WGS) entry which is preliminary data.</text>
</comment>
<protein>
    <submittedName>
        <fullName evidence="1">Uncharacterized protein</fullName>
    </submittedName>
</protein>
<dbReference type="Proteomes" id="UP000314294">
    <property type="component" value="Unassembled WGS sequence"/>
</dbReference>
<name>A0A4Z2JCM3_9TELE</name>
<sequence length="396" mass="44082">MLLNFKVMLRGWRGKGNMRMERYAARAASRTYPIPAELELTVSALVSCTCSVLLLPPGCTVGWIGISGSITASRMHARRLQAGKVAALLLHSQGLGVGTWLPVLPCTNKALRRAEQGAHQVLLLQQESVLAGTPVLSTKNNNNNISPQPWELDLSQRRSKQKQTLQRGFWRRLCQRVMQHELWSCPSLDLDERVACWDGDRSAAVVIREEGLLPPLQLTRITLYPAGLPRWPSSPSSPPSPGALGEALAGYCWWIRQMFFFFCNYPTGFPHIQTAELYPLLVACSLVEASYRSLGPILGGKHRMSVKADVYVSVRALRRLCVKCFRSGSKSKLPCPESWLALDTQSHNVFLVLPLPSSTLLRRARSRHMPPWYCTNEAASCFHSKGLKVYSTAEAC</sequence>
<dbReference type="EMBL" id="SRLO01000008">
    <property type="protein sequence ID" value="TNN87966.1"/>
    <property type="molecule type" value="Genomic_DNA"/>
</dbReference>
<keyword evidence="2" id="KW-1185">Reference proteome</keyword>
<organism evidence="1 2">
    <name type="scientific">Liparis tanakae</name>
    <name type="common">Tanaka's snailfish</name>
    <dbReference type="NCBI Taxonomy" id="230148"/>
    <lineage>
        <taxon>Eukaryota</taxon>
        <taxon>Metazoa</taxon>
        <taxon>Chordata</taxon>
        <taxon>Craniata</taxon>
        <taxon>Vertebrata</taxon>
        <taxon>Euteleostomi</taxon>
        <taxon>Actinopterygii</taxon>
        <taxon>Neopterygii</taxon>
        <taxon>Teleostei</taxon>
        <taxon>Neoteleostei</taxon>
        <taxon>Acanthomorphata</taxon>
        <taxon>Eupercaria</taxon>
        <taxon>Perciformes</taxon>
        <taxon>Cottioidei</taxon>
        <taxon>Cottales</taxon>
        <taxon>Liparidae</taxon>
        <taxon>Liparis</taxon>
    </lineage>
</organism>
<gene>
    <name evidence="1" type="ORF">EYF80_001930</name>
</gene>
<reference evidence="1 2" key="1">
    <citation type="submission" date="2019-03" db="EMBL/GenBank/DDBJ databases">
        <title>First draft genome of Liparis tanakae, snailfish: a comprehensive survey of snailfish specific genes.</title>
        <authorList>
            <person name="Kim W."/>
            <person name="Song I."/>
            <person name="Jeong J.-H."/>
            <person name="Kim D."/>
            <person name="Kim S."/>
            <person name="Ryu S."/>
            <person name="Song J.Y."/>
            <person name="Lee S.K."/>
        </authorList>
    </citation>
    <scope>NUCLEOTIDE SEQUENCE [LARGE SCALE GENOMIC DNA]</scope>
    <source>
        <tissue evidence="1">Muscle</tissue>
    </source>
</reference>
<dbReference type="OrthoDB" id="10685907at2759"/>
<accession>A0A4Z2JCM3</accession>
<dbReference type="AlphaFoldDB" id="A0A4Z2JCM3"/>